<evidence type="ECO:0000313" key="3">
    <source>
        <dbReference type="EMBL" id="KAI2649110.1"/>
    </source>
</evidence>
<sequence>MILSHCLLQETLFFSSPLLSSPLLVYVGYQGSEVKPGDTKHKENKPHGERGKREKEREIVSSCITTYKKTPPPVPPRSTPTRPYISITAQSSTESAQDAYNELTGAGPTNRALAAVQSGLSNSTESIDSMKALTAAIEAANAQVHGPASQHVTNSTITIATATSSVTHISQDAKRDALRKCLSIGIQVDGPEETNQSEVHCKFQSVGIQVEEERWVKEWEAERQLLCVCMRVCLCVRARPSVAAPIMKQAGCWVTDMVKYRPPVSLLSFLLSLLSLTRTPSDDTVLAPCEREGHNDMRSAVGTKEIKEGVPNQSRLASFALGSYRRVTRSNSVTTAVQADLDLLEGLADDQFTQTHQGPIVRQPSRDAATSTVSIQGSGNHYHACVQDDYTDVGFDPSILPPPDPWMDGAMEEDYASGVSGSVCPQDGRWFLKLLQAEVERMEGWCRQMEQDERENELPEDILGKIRSAVGSAQLLMSQKFQQFRELCEENLNPNAHPRPVSQDLAGFWDMLQLSIENISLKFDELHQLKANNWKALEPPERKERRVPPPVPRKPGKGPVLLVRDRSLEGSQRLEARKRLLAAKRAAASQRQSSATECADSIEIYIPEAQTRL</sequence>
<dbReference type="PANTHER" id="PTHR12353">
    <property type="entry name" value="DISKS LARGE-ASSOCIATED PROTEIN DAP SAP90/PSD-95-ASSOCIATED PROTEIN"/>
    <property type="match status" value="1"/>
</dbReference>
<evidence type="ECO:0000313" key="4">
    <source>
        <dbReference type="Proteomes" id="UP000830375"/>
    </source>
</evidence>
<keyword evidence="4" id="KW-1185">Reference proteome</keyword>
<evidence type="ECO:0000256" key="2">
    <source>
        <dbReference type="SAM" id="MobiDB-lite"/>
    </source>
</evidence>
<name>A0ABQ8LFF5_LABRO</name>
<organism evidence="3 4">
    <name type="scientific">Labeo rohita</name>
    <name type="common">Indian major carp</name>
    <name type="synonym">Cyprinus rohita</name>
    <dbReference type="NCBI Taxonomy" id="84645"/>
    <lineage>
        <taxon>Eukaryota</taxon>
        <taxon>Metazoa</taxon>
        <taxon>Chordata</taxon>
        <taxon>Craniata</taxon>
        <taxon>Vertebrata</taxon>
        <taxon>Euteleostomi</taxon>
        <taxon>Actinopterygii</taxon>
        <taxon>Neopterygii</taxon>
        <taxon>Teleostei</taxon>
        <taxon>Ostariophysi</taxon>
        <taxon>Cypriniformes</taxon>
        <taxon>Cyprinidae</taxon>
        <taxon>Labeoninae</taxon>
        <taxon>Labeonini</taxon>
        <taxon>Labeo</taxon>
    </lineage>
</organism>
<comment type="similarity">
    <text evidence="1">Belongs to the SAPAP family.</text>
</comment>
<dbReference type="Pfam" id="PF03359">
    <property type="entry name" value="GKAP"/>
    <property type="match status" value="2"/>
</dbReference>
<proteinExistence type="inferred from homology"/>
<protein>
    <submittedName>
        <fullName evidence="3">Disks large-associated protein 1</fullName>
    </submittedName>
</protein>
<comment type="caution">
    <text evidence="3">The sequence shown here is derived from an EMBL/GenBank/DDBJ whole genome shotgun (WGS) entry which is preliminary data.</text>
</comment>
<dbReference type="Proteomes" id="UP000830375">
    <property type="component" value="Unassembled WGS sequence"/>
</dbReference>
<gene>
    <name evidence="3" type="ORF">H4Q32_020321</name>
</gene>
<reference evidence="3 4" key="1">
    <citation type="submission" date="2022-01" db="EMBL/GenBank/DDBJ databases">
        <title>A high-quality chromosome-level genome assembly of rohu carp, Labeo rohita.</title>
        <authorList>
            <person name="Arick M.A. II"/>
            <person name="Hsu C.-Y."/>
            <person name="Magbanua Z."/>
            <person name="Pechanova O."/>
            <person name="Grover C."/>
            <person name="Miller E."/>
            <person name="Thrash A."/>
            <person name="Ezzel L."/>
            <person name="Alam S."/>
            <person name="Benzie J."/>
            <person name="Hamilton M."/>
            <person name="Karsi A."/>
            <person name="Lawrence M.L."/>
            <person name="Peterson D.G."/>
        </authorList>
    </citation>
    <scope>NUCLEOTIDE SEQUENCE [LARGE SCALE GENOMIC DNA]</scope>
    <source>
        <strain evidence="4">BAU-BD-2019</strain>
        <tissue evidence="3">Blood</tissue>
    </source>
</reference>
<dbReference type="PANTHER" id="PTHR12353:SF7">
    <property type="entry name" value="DISKS LARGE-ASSOCIATED PROTEIN 1"/>
    <property type="match status" value="1"/>
</dbReference>
<accession>A0ABQ8LFF5</accession>
<dbReference type="InterPro" id="IPR005026">
    <property type="entry name" value="SAPAP"/>
</dbReference>
<evidence type="ECO:0000256" key="1">
    <source>
        <dbReference type="ARBA" id="ARBA00008839"/>
    </source>
</evidence>
<dbReference type="EMBL" id="JACTAM010000024">
    <property type="protein sequence ID" value="KAI2649110.1"/>
    <property type="molecule type" value="Genomic_DNA"/>
</dbReference>
<feature type="compositionally biased region" description="Basic and acidic residues" evidence="2">
    <location>
        <begin position="35"/>
        <end position="57"/>
    </location>
</feature>
<feature type="region of interest" description="Disordered" evidence="2">
    <location>
        <begin position="32"/>
        <end position="57"/>
    </location>
</feature>